<organism evidence="2">
    <name type="scientific">Gregariella coralliophaga</name>
    <dbReference type="NCBI Taxonomy" id="2590089"/>
    <lineage>
        <taxon>Eukaryota</taxon>
        <taxon>Metazoa</taxon>
        <taxon>Spiralia</taxon>
        <taxon>Lophotrochozoa</taxon>
        <taxon>Mollusca</taxon>
        <taxon>Bivalvia</taxon>
        <taxon>Autobranchia</taxon>
        <taxon>Pteriomorphia</taxon>
        <taxon>Mytilida</taxon>
        <taxon>Mytiloidea</taxon>
        <taxon>Mytilidae</taxon>
        <taxon>Crenellinae</taxon>
        <taxon>Gregariella</taxon>
    </lineage>
</organism>
<dbReference type="AlphaFoldDB" id="A0A516EZI0"/>
<evidence type="ECO:0000313" key="2">
    <source>
        <dbReference type="EMBL" id="QDO71903.1"/>
    </source>
</evidence>
<evidence type="ECO:0000256" key="1">
    <source>
        <dbReference type="SAM" id="Phobius"/>
    </source>
</evidence>
<keyword evidence="1" id="KW-1133">Transmembrane helix</keyword>
<feature type="transmembrane region" description="Helical" evidence="1">
    <location>
        <begin position="12"/>
        <end position="31"/>
    </location>
</feature>
<dbReference type="RefSeq" id="YP_009681493.1">
    <property type="nucleotide sequence ID" value="NC_044129.1"/>
</dbReference>
<protein>
    <submittedName>
        <fullName evidence="2">ATP synthase F0 subunit 8</fullName>
    </submittedName>
</protein>
<sequence length="74" mass="8838">MSFMRNEIWWGAVFMMMFFLLELYSLGVWFVRKELFLASINMSDKTTKFSSLFYTNTLTNLKKIGKDDSFQNNL</sequence>
<dbReference type="EMBL" id="MK721545">
    <property type="protein sequence ID" value="QDO71903.1"/>
    <property type="molecule type" value="Genomic_DNA"/>
</dbReference>
<keyword evidence="1" id="KW-0472">Membrane</keyword>
<name>A0A516EZI0_9BIVA</name>
<dbReference type="GeneID" id="41039400"/>
<reference evidence="2" key="1">
    <citation type="journal article" date="2019" name="Mol. Phylogenet. Evol.">
        <title>A mitochondrial genome phylogeny of Mytilidae (Bivalvia: Mytilida).</title>
        <authorList>
            <person name="Lee Y."/>
            <person name="Kwak H."/>
            <person name="Shin J."/>
            <person name="Kim S.C."/>
            <person name="Kim T."/>
            <person name="Park J.K."/>
        </authorList>
    </citation>
    <scope>NUCLEOTIDE SEQUENCE</scope>
</reference>
<keyword evidence="2" id="KW-0496">Mitochondrion</keyword>
<proteinExistence type="predicted"/>
<keyword evidence="1" id="KW-0812">Transmembrane</keyword>
<geneLocation type="mitochondrion" evidence="2"/>
<accession>A0A516EZI0</accession>
<gene>
    <name evidence="2" type="primary">atp8</name>
</gene>